<evidence type="ECO:0000313" key="2">
    <source>
        <dbReference type="Proteomes" id="UP001163835"/>
    </source>
</evidence>
<evidence type="ECO:0000313" key="1">
    <source>
        <dbReference type="EMBL" id="KAJ3805679.1"/>
    </source>
</evidence>
<organism evidence="1 2">
    <name type="scientific">Lentinula aff. lateritia</name>
    <dbReference type="NCBI Taxonomy" id="2804960"/>
    <lineage>
        <taxon>Eukaryota</taxon>
        <taxon>Fungi</taxon>
        <taxon>Dikarya</taxon>
        <taxon>Basidiomycota</taxon>
        <taxon>Agaricomycotina</taxon>
        <taxon>Agaricomycetes</taxon>
        <taxon>Agaricomycetidae</taxon>
        <taxon>Agaricales</taxon>
        <taxon>Marasmiineae</taxon>
        <taxon>Omphalotaceae</taxon>
        <taxon>Lentinula</taxon>
    </lineage>
</organism>
<accession>A0ACC1TM92</accession>
<dbReference type="EMBL" id="MU795551">
    <property type="protein sequence ID" value="KAJ3805679.1"/>
    <property type="molecule type" value="Genomic_DNA"/>
</dbReference>
<protein>
    <submittedName>
        <fullName evidence="1">Uncharacterized protein</fullName>
    </submittedName>
</protein>
<proteinExistence type="predicted"/>
<sequence length="430" mass="47508">MFLCSLSIIFGSLHMLASIPTSCAAPSKISPQNCAASSISDHESSIAQRTSNRSTDSLAPLVARAPPMRADIKEKWMIDFWPTRVTPEDEKYYYQSGNLNKYLAYNLVSDLDRKPIRGKCNAGVYASALSYGGYRPDQLVVKVLRQVLIRDRFDDKAYGEAMALKLAGLYVTSGKEVLTTRNCFGRTGSTSRPAIIMKKVEGMPVTKTSTWIRANNATKNKMVNDIKKRIKVQLMDLALEHRILHNDFHSGNIHVVLDKNGTLKEAKILDYGYPGLIAIDPTTKKEVLAFAQSRSFATEKDSLRIIDNFKEQLEAGRQKNTSATGSALSVGQSEVTPQLTQIEKYTVTVREVREGTSNKRNGQSLPLSPGTHLACAIEIVSQKSKSLVSEARNLVGELLENLKGKAEKGSKERNNESPSEAQAHPICRDN</sequence>
<gene>
    <name evidence="1" type="ORF">F5876DRAFT_69591</name>
</gene>
<name>A0ACC1TM92_9AGAR</name>
<keyword evidence="2" id="KW-1185">Reference proteome</keyword>
<reference evidence="1" key="1">
    <citation type="submission" date="2022-09" db="EMBL/GenBank/DDBJ databases">
        <title>A Global Phylogenomic Analysis of the Shiitake Genus Lentinula.</title>
        <authorList>
            <consortium name="DOE Joint Genome Institute"/>
            <person name="Sierra-Patev S."/>
            <person name="Min B."/>
            <person name="Naranjo-Ortiz M."/>
            <person name="Looney B."/>
            <person name="Konkel Z."/>
            <person name="Slot J.C."/>
            <person name="Sakamoto Y."/>
            <person name="Steenwyk J.L."/>
            <person name="Rokas A."/>
            <person name="Carro J."/>
            <person name="Camarero S."/>
            <person name="Ferreira P."/>
            <person name="Molpeceres G."/>
            <person name="Ruiz-Duenas F.J."/>
            <person name="Serrano A."/>
            <person name="Henrissat B."/>
            <person name="Drula E."/>
            <person name="Hughes K.W."/>
            <person name="Mata J.L."/>
            <person name="Ishikawa N.K."/>
            <person name="Vargas-Isla R."/>
            <person name="Ushijima S."/>
            <person name="Smith C.A."/>
            <person name="Ahrendt S."/>
            <person name="Andreopoulos W."/>
            <person name="He G."/>
            <person name="Labutti K."/>
            <person name="Lipzen A."/>
            <person name="Ng V."/>
            <person name="Riley R."/>
            <person name="Sandor L."/>
            <person name="Barry K."/>
            <person name="Martinez A.T."/>
            <person name="Xiao Y."/>
            <person name="Gibbons J.G."/>
            <person name="Terashima K."/>
            <person name="Grigoriev I.V."/>
            <person name="Hibbett D.S."/>
        </authorList>
    </citation>
    <scope>NUCLEOTIDE SEQUENCE</scope>
    <source>
        <strain evidence="1">TMI1499</strain>
    </source>
</reference>
<comment type="caution">
    <text evidence="1">The sequence shown here is derived from an EMBL/GenBank/DDBJ whole genome shotgun (WGS) entry which is preliminary data.</text>
</comment>
<dbReference type="Proteomes" id="UP001163835">
    <property type="component" value="Unassembled WGS sequence"/>
</dbReference>